<accession>A0ABY3U3L2</accession>
<protein>
    <submittedName>
        <fullName evidence="3">DUF5642 family protein</fullName>
    </submittedName>
</protein>
<feature type="chain" id="PRO_5046249816" evidence="1">
    <location>
        <begin position="21"/>
        <end position="224"/>
    </location>
</feature>
<sequence length="224" mass="21898">MRAAVGVCALALTAMPSAGCAPPPAPDAPQPSRAAVLSADRIKRVAGLLPAGYEHGDAAAKTSPARIWGLGPEASTEPPRCAALIDPPAANTATATGVSGSGPGGIVYAVAVAAPAIDPALPGECAAFTVTFARTRIAVRTIDAPPVAGARTVGLAGEGRTLVEGGGQIDTRAQTYLADVEGYRVITAAVIDPGSAAPPLPAGFAADLLVAAVAELRGEPGAVG</sequence>
<dbReference type="InterPro" id="IPR041313">
    <property type="entry name" value="DUF5642"/>
</dbReference>
<evidence type="ECO:0000256" key="1">
    <source>
        <dbReference type="SAM" id="SignalP"/>
    </source>
</evidence>
<evidence type="ECO:0000313" key="3">
    <source>
        <dbReference type="EMBL" id="ULN53473.1"/>
    </source>
</evidence>
<proteinExistence type="predicted"/>
<evidence type="ECO:0000259" key="2">
    <source>
        <dbReference type="Pfam" id="PF18702"/>
    </source>
</evidence>
<name>A0ABY3U3L2_9MYCO</name>
<dbReference type="Pfam" id="PF18702">
    <property type="entry name" value="DUF5642"/>
    <property type="match status" value="1"/>
</dbReference>
<feature type="signal peptide" evidence="1">
    <location>
        <begin position="1"/>
        <end position="20"/>
    </location>
</feature>
<gene>
    <name evidence="3" type="ORF">MIU77_03785</name>
</gene>
<feature type="domain" description="DUF5642" evidence="2">
    <location>
        <begin position="41"/>
        <end position="217"/>
    </location>
</feature>
<evidence type="ECO:0000313" key="4">
    <source>
        <dbReference type="Proteomes" id="UP001055200"/>
    </source>
</evidence>
<keyword evidence="4" id="KW-1185">Reference proteome</keyword>
<dbReference type="Proteomes" id="UP001055200">
    <property type="component" value="Chromosome"/>
</dbReference>
<organism evidence="3 4">
    <name type="scientific">Mycolicibacillus parakoreensis</name>
    <dbReference type="NCBI Taxonomy" id="1069221"/>
    <lineage>
        <taxon>Bacteria</taxon>
        <taxon>Bacillati</taxon>
        <taxon>Actinomycetota</taxon>
        <taxon>Actinomycetes</taxon>
        <taxon>Mycobacteriales</taxon>
        <taxon>Mycobacteriaceae</taxon>
        <taxon>Mycolicibacillus</taxon>
    </lineage>
</organism>
<reference evidence="3" key="1">
    <citation type="submission" date="2022-08" db="EMBL/GenBank/DDBJ databases">
        <title>Complete genome sequence of 14 non-tuberculosis mycobacteria type-strains.</title>
        <authorList>
            <person name="Igarashi Y."/>
            <person name="Osugi A."/>
            <person name="Mitarai S."/>
        </authorList>
    </citation>
    <scope>NUCLEOTIDE SEQUENCE</scope>
    <source>
        <strain evidence="3">DSM 45575</strain>
    </source>
</reference>
<keyword evidence="1" id="KW-0732">Signal</keyword>
<dbReference type="RefSeq" id="WP_240171724.1">
    <property type="nucleotide sequence ID" value="NZ_CP092365.1"/>
</dbReference>
<dbReference type="EMBL" id="CP092365">
    <property type="protein sequence ID" value="ULN53473.1"/>
    <property type="molecule type" value="Genomic_DNA"/>
</dbReference>